<organism evidence="3 4">
    <name type="scientific">Coprinopsis cinerea (strain Okayama-7 / 130 / ATCC MYA-4618 / FGSC 9003)</name>
    <name type="common">Inky cap fungus</name>
    <name type="synonym">Hormographiella aspergillata</name>
    <dbReference type="NCBI Taxonomy" id="240176"/>
    <lineage>
        <taxon>Eukaryota</taxon>
        <taxon>Fungi</taxon>
        <taxon>Dikarya</taxon>
        <taxon>Basidiomycota</taxon>
        <taxon>Agaricomycotina</taxon>
        <taxon>Agaricomycetes</taxon>
        <taxon>Agaricomycetidae</taxon>
        <taxon>Agaricales</taxon>
        <taxon>Agaricineae</taxon>
        <taxon>Psathyrellaceae</taxon>
        <taxon>Coprinopsis</taxon>
    </lineage>
</organism>
<dbReference type="KEGG" id="cci:CC1G_02115"/>
<keyword evidence="4" id="KW-1185">Reference proteome</keyword>
<feature type="compositionally biased region" description="Basic and acidic residues" evidence="1">
    <location>
        <begin position="155"/>
        <end position="165"/>
    </location>
</feature>
<evidence type="ECO:0000256" key="1">
    <source>
        <dbReference type="SAM" id="MobiDB-lite"/>
    </source>
</evidence>
<reference evidence="3 4" key="1">
    <citation type="journal article" date="2010" name="Proc. Natl. Acad. Sci. U.S.A.">
        <title>Insights into evolution of multicellular fungi from the assembled chromosomes of the mushroom Coprinopsis cinerea (Coprinus cinereus).</title>
        <authorList>
            <person name="Stajich J.E."/>
            <person name="Wilke S.K."/>
            <person name="Ahren D."/>
            <person name="Au C.H."/>
            <person name="Birren B.W."/>
            <person name="Borodovsky M."/>
            <person name="Burns C."/>
            <person name="Canback B."/>
            <person name="Casselton L.A."/>
            <person name="Cheng C.K."/>
            <person name="Deng J."/>
            <person name="Dietrich F.S."/>
            <person name="Fargo D.C."/>
            <person name="Farman M.L."/>
            <person name="Gathman A.C."/>
            <person name="Goldberg J."/>
            <person name="Guigo R."/>
            <person name="Hoegger P.J."/>
            <person name="Hooker J.B."/>
            <person name="Huggins A."/>
            <person name="James T.Y."/>
            <person name="Kamada T."/>
            <person name="Kilaru S."/>
            <person name="Kodira C."/>
            <person name="Kues U."/>
            <person name="Kupfer D."/>
            <person name="Kwan H.S."/>
            <person name="Lomsadze A."/>
            <person name="Li W."/>
            <person name="Lilly W.W."/>
            <person name="Ma L.J."/>
            <person name="Mackey A.J."/>
            <person name="Manning G."/>
            <person name="Martin F."/>
            <person name="Muraguchi H."/>
            <person name="Natvig D.O."/>
            <person name="Palmerini H."/>
            <person name="Ramesh M.A."/>
            <person name="Rehmeyer C.J."/>
            <person name="Roe B.A."/>
            <person name="Shenoy N."/>
            <person name="Stanke M."/>
            <person name="Ter-Hovhannisyan V."/>
            <person name="Tunlid A."/>
            <person name="Velagapudi R."/>
            <person name="Vision T.J."/>
            <person name="Zeng Q."/>
            <person name="Zolan M.E."/>
            <person name="Pukkila P.J."/>
        </authorList>
    </citation>
    <scope>NUCLEOTIDE SEQUENCE [LARGE SCALE GENOMIC DNA]</scope>
    <source>
        <strain evidence="4">Okayama-7 / 130 / ATCC MYA-4618 / FGSC 9003</strain>
    </source>
</reference>
<feature type="compositionally biased region" description="Acidic residues" evidence="1">
    <location>
        <begin position="144"/>
        <end position="154"/>
    </location>
</feature>
<dbReference type="RefSeq" id="XP_001834379.1">
    <property type="nucleotide sequence ID" value="XM_001834327.1"/>
</dbReference>
<name>A8NK88_COPC7</name>
<dbReference type="VEuPathDB" id="FungiDB:CC1G_02115"/>
<feature type="transmembrane region" description="Helical" evidence="2">
    <location>
        <begin position="110"/>
        <end position="128"/>
    </location>
</feature>
<proteinExistence type="predicted"/>
<dbReference type="OMA" id="VSWFLDA"/>
<keyword evidence="2" id="KW-0472">Membrane</keyword>
<sequence>MAASPSSTILVAPLADGSSTPIADALQSPGLTLLLKTLPYLQNAAVYIYQTTLAVLRSSTYFIGRNLYLPIPIILFLLSPVTVFLKYLLWVFVLGPYHALVYLAEALHPIYVFCGVACLTGAVIGLVGRTLTGMVVATVLPPDPDLDEEEEDGEEKISKKVDLKGKGKASSVKEEEGEEELDYDEEEDDERKPLSRLARMKRELDD</sequence>
<dbReference type="OrthoDB" id="3366475at2759"/>
<dbReference type="InParanoid" id="A8NK88"/>
<feature type="compositionally biased region" description="Acidic residues" evidence="1">
    <location>
        <begin position="175"/>
        <end position="189"/>
    </location>
</feature>
<dbReference type="AlphaFoldDB" id="A8NK88"/>
<gene>
    <name evidence="3" type="ORF">CC1G_02115</name>
</gene>
<evidence type="ECO:0000256" key="2">
    <source>
        <dbReference type="SAM" id="Phobius"/>
    </source>
</evidence>
<evidence type="ECO:0000313" key="4">
    <source>
        <dbReference type="Proteomes" id="UP000001861"/>
    </source>
</evidence>
<protein>
    <submittedName>
        <fullName evidence="3">Uncharacterized protein</fullName>
    </submittedName>
</protein>
<dbReference type="eggNOG" id="ENOG502SYTQ">
    <property type="taxonomic scope" value="Eukaryota"/>
</dbReference>
<dbReference type="STRING" id="240176.A8NK88"/>
<accession>A8NK88</accession>
<comment type="caution">
    <text evidence="3">The sequence shown here is derived from an EMBL/GenBank/DDBJ whole genome shotgun (WGS) entry which is preliminary data.</text>
</comment>
<feature type="region of interest" description="Disordered" evidence="1">
    <location>
        <begin position="142"/>
        <end position="206"/>
    </location>
</feature>
<evidence type="ECO:0000313" key="3">
    <source>
        <dbReference type="EMBL" id="EAU87356.1"/>
    </source>
</evidence>
<keyword evidence="2" id="KW-0812">Transmembrane</keyword>
<dbReference type="EMBL" id="AACS02000010">
    <property type="protein sequence ID" value="EAU87356.1"/>
    <property type="molecule type" value="Genomic_DNA"/>
</dbReference>
<dbReference type="GeneID" id="6010893"/>
<keyword evidence="2" id="KW-1133">Transmembrane helix</keyword>
<feature type="transmembrane region" description="Helical" evidence="2">
    <location>
        <begin position="67"/>
        <end position="90"/>
    </location>
</feature>
<dbReference type="Proteomes" id="UP000001861">
    <property type="component" value="Unassembled WGS sequence"/>
</dbReference>